<feature type="region of interest" description="Disordered" evidence="1">
    <location>
        <begin position="701"/>
        <end position="731"/>
    </location>
</feature>
<evidence type="ECO:0000313" key="4">
    <source>
        <dbReference type="Proteomes" id="UP001190700"/>
    </source>
</evidence>
<dbReference type="PANTHER" id="PTHR14374">
    <property type="entry name" value="FOIE GRAS"/>
    <property type="match status" value="1"/>
</dbReference>
<dbReference type="PANTHER" id="PTHR14374:SF0">
    <property type="entry name" value="TRAFFICKING PROTEIN PARTICLE COMPLEX SUBUNIT 11"/>
    <property type="match status" value="1"/>
</dbReference>
<proteinExistence type="predicted"/>
<dbReference type="EMBL" id="LGRX02004629">
    <property type="protein sequence ID" value="KAK3279876.1"/>
    <property type="molecule type" value="Genomic_DNA"/>
</dbReference>
<evidence type="ECO:0000256" key="1">
    <source>
        <dbReference type="SAM" id="MobiDB-lite"/>
    </source>
</evidence>
<feature type="compositionally biased region" description="Acidic residues" evidence="1">
    <location>
        <begin position="1156"/>
        <end position="1173"/>
    </location>
</feature>
<dbReference type="Pfam" id="PF11817">
    <property type="entry name" value="Foie-gras_1"/>
    <property type="match status" value="1"/>
</dbReference>
<evidence type="ECO:0000259" key="2">
    <source>
        <dbReference type="Pfam" id="PF11817"/>
    </source>
</evidence>
<dbReference type="AlphaFoldDB" id="A0AAE0GM20"/>
<feature type="region of interest" description="Disordered" evidence="1">
    <location>
        <begin position="1044"/>
        <end position="1064"/>
    </location>
</feature>
<feature type="region of interest" description="Disordered" evidence="1">
    <location>
        <begin position="1081"/>
        <end position="1210"/>
    </location>
</feature>
<protein>
    <recommendedName>
        <fullName evidence="2">Trafficking protein particle complex subunit 11 domain-containing protein</fullName>
    </recommendedName>
</protein>
<feature type="compositionally biased region" description="Acidic residues" evidence="1">
    <location>
        <begin position="1191"/>
        <end position="1210"/>
    </location>
</feature>
<keyword evidence="4" id="KW-1185">Reference proteome</keyword>
<feature type="domain" description="Trafficking protein particle complex subunit 11" evidence="2">
    <location>
        <begin position="253"/>
        <end position="543"/>
    </location>
</feature>
<feature type="compositionally biased region" description="Low complexity" evidence="1">
    <location>
        <begin position="702"/>
        <end position="718"/>
    </location>
</feature>
<accession>A0AAE0GM20</accession>
<gene>
    <name evidence="3" type="ORF">CYMTET_12260</name>
</gene>
<feature type="compositionally biased region" description="Basic and acidic residues" evidence="1">
    <location>
        <begin position="1141"/>
        <end position="1155"/>
    </location>
</feature>
<sequence length="1210" mass="131865">MDSYPEELKTPPLALVALLGRPDLHNPIKDFLLNEQRPPICSIGAAELSSTINIFGEPKVHTERKIVEVAGILKSGWLAKHRQRCPAVAVAFFDRESLLGDPTSWQTSCQQLDTIRSSMRARNTKLVIVVVQPNNHWEIPEERASVLRRRADVEARCLITYSSADSLMSIRRLGKLLHELAVTFYREEGRRIKARLHQRSGLSQELSVRYCFKIAVYAEFRQDWAAALKYYHAAYAHLQELMASPEGTSTAQRIAELLAVSEQVHLKLCTLMLHSSSLPEAVQQCRKHMRLFKRLPAVWPQAAIATHSAWIARQYRTFAELLENRPVQPSGNGAALREQQPGFYYHAAAMATIERRISYDQAVASLDSKADLPETVSVGAYVGQLLVGGRPSSWQLLGRFSLAVAAPREVGPRSPWQLLVGGSTPSGFRRLLDEEWVRHVVAEETSAGHVRLAIELLTKAHTHYKQSSSSCQRLFSFILTQIAGEYAHALDYTNARRLFVSVAAEYRREGWEDLLTTVLHSLRECARRLGLHRDHAEHSLELAALRRTGDHQQRCALFTSALAVLTEPNTEQLEYVINDTSALRTVLSCAVCFHQAWTKMGEEVEVSVALQARVPLPLPVCAVEVKFTDPRCTYHTNNAESSEEGAPESPKPALLLQPNQWAYLSFKVTPAEAGTLECIAITAHVGPNAWFKWDLAKPPPAAGSASPAPAAGAVTTVSRPPPRTPPLASLAPSPCDRAVFAGLRQSSPGTHPSRMLTVEVALPQPALKLVCQGPALVGEFFPVRVEVTSEGPPMDGALLRLKLSQPGSAKDPEVLPVPVETFRLGDDAQYVMCTGEMTVPTMAAPASSNYSVTFYLRFGAPVDTHLSAVLTWGTTQAAEPPAPAAGAAPEATAVPEDVPVIHIKESVPLKCQTPLVMQHSYSNGFREQSLLAIGGKGAASPGPASKPTALPAGDHCMLSVTVQATAAVPVRLQPLRLELDDASHCELRWTSAACSGAGDGEGGEASMLLLPGAAVTEMFELLPTTPLLQAVPQGSVHLRWRRSRQHPLEEPAPSPPGRLESGPADEAIDLSEAEAASAVAEDCRAEESVGASSAAVEEQPQHLRADATERVEEEAEPAKDLQEAAEDPAVEEKDEAEEEPAAEKDVARRRMRWEEKDEAEEKDAAEEKDEVEEKDAAVEKDEAEGTKAEEAEAEEALAEQEAEAVVEGAE</sequence>
<dbReference type="Proteomes" id="UP001190700">
    <property type="component" value="Unassembled WGS sequence"/>
</dbReference>
<feature type="compositionally biased region" description="Low complexity" evidence="1">
    <location>
        <begin position="1088"/>
        <end position="1098"/>
    </location>
</feature>
<feature type="compositionally biased region" description="Basic and acidic residues" evidence="1">
    <location>
        <begin position="1174"/>
        <end position="1190"/>
    </location>
</feature>
<reference evidence="3 4" key="1">
    <citation type="journal article" date="2015" name="Genome Biol. Evol.">
        <title>Comparative Genomics of a Bacterivorous Green Alga Reveals Evolutionary Causalities and Consequences of Phago-Mixotrophic Mode of Nutrition.</title>
        <authorList>
            <person name="Burns J.A."/>
            <person name="Paasch A."/>
            <person name="Narechania A."/>
            <person name="Kim E."/>
        </authorList>
    </citation>
    <scope>NUCLEOTIDE SEQUENCE [LARGE SCALE GENOMIC DNA]</scope>
    <source>
        <strain evidence="3 4">PLY_AMNH</strain>
    </source>
</reference>
<feature type="non-terminal residue" evidence="3">
    <location>
        <position position="1210"/>
    </location>
</feature>
<organism evidence="3 4">
    <name type="scientific">Cymbomonas tetramitiformis</name>
    <dbReference type="NCBI Taxonomy" id="36881"/>
    <lineage>
        <taxon>Eukaryota</taxon>
        <taxon>Viridiplantae</taxon>
        <taxon>Chlorophyta</taxon>
        <taxon>Pyramimonadophyceae</taxon>
        <taxon>Pyramimonadales</taxon>
        <taxon>Pyramimonadaceae</taxon>
        <taxon>Cymbomonas</taxon>
    </lineage>
</organism>
<feature type="compositionally biased region" description="Acidic residues" evidence="1">
    <location>
        <begin position="1123"/>
        <end position="1140"/>
    </location>
</feature>
<dbReference type="InterPro" id="IPR021773">
    <property type="entry name" value="TPC11"/>
</dbReference>
<name>A0AAE0GM20_9CHLO</name>
<comment type="caution">
    <text evidence="3">The sequence shown here is derived from an EMBL/GenBank/DDBJ whole genome shotgun (WGS) entry which is preliminary data.</text>
</comment>
<feature type="compositionally biased region" description="Basic and acidic residues" evidence="1">
    <location>
        <begin position="1099"/>
        <end position="1122"/>
    </location>
</feature>
<evidence type="ECO:0000313" key="3">
    <source>
        <dbReference type="EMBL" id="KAK3279876.1"/>
    </source>
</evidence>